<dbReference type="AlphaFoldDB" id="A0A8J6NK27"/>
<evidence type="ECO:0000313" key="1">
    <source>
        <dbReference type="EMBL" id="MBC8334306.1"/>
    </source>
</evidence>
<sequence>MKNNNIIIFDGVCNLCNWSVQFIVKRDFKNIFKFATAQSEFGISILERNGYSIENPESILLIRNGKVLEKSDAALEIASELEKGWKALVLFRIFPKRFRDFLYDWIA</sequence>
<organism evidence="1 2">
    <name type="scientific">Candidatus Desulfolinea nitratireducens</name>
    <dbReference type="NCBI Taxonomy" id="2841698"/>
    <lineage>
        <taxon>Bacteria</taxon>
        <taxon>Bacillati</taxon>
        <taxon>Chloroflexota</taxon>
        <taxon>Anaerolineae</taxon>
        <taxon>Anaerolineales</taxon>
        <taxon>Anaerolineales incertae sedis</taxon>
        <taxon>Candidatus Desulfolinea</taxon>
    </lineage>
</organism>
<evidence type="ECO:0000313" key="2">
    <source>
        <dbReference type="Proteomes" id="UP000614469"/>
    </source>
</evidence>
<dbReference type="PANTHER" id="PTHR33639">
    <property type="entry name" value="THIOL-DISULFIDE OXIDOREDUCTASE DCC"/>
    <property type="match status" value="1"/>
</dbReference>
<reference evidence="1 2" key="1">
    <citation type="submission" date="2020-08" db="EMBL/GenBank/DDBJ databases">
        <title>Bridging the membrane lipid divide: bacteria of the FCB group superphylum have the potential to synthesize archaeal ether lipids.</title>
        <authorList>
            <person name="Villanueva L."/>
            <person name="Von Meijenfeldt F.A.B."/>
            <person name="Westbye A.B."/>
            <person name="Yadav S."/>
            <person name="Hopmans E.C."/>
            <person name="Dutilh B.E."/>
            <person name="Sinninghe Damste J.S."/>
        </authorList>
    </citation>
    <scope>NUCLEOTIDE SEQUENCE [LARGE SCALE GENOMIC DNA]</scope>
    <source>
        <strain evidence="1">NIOZ-UU36</strain>
    </source>
</reference>
<accession>A0A8J6NK27</accession>
<name>A0A8J6NK27_9CHLR</name>
<dbReference type="InterPro" id="IPR007263">
    <property type="entry name" value="DCC1-like"/>
</dbReference>
<dbReference type="Pfam" id="PF04134">
    <property type="entry name" value="DCC1-like"/>
    <property type="match status" value="1"/>
</dbReference>
<protein>
    <submittedName>
        <fullName evidence="1">DUF393 domain-containing protein</fullName>
    </submittedName>
</protein>
<dbReference type="Proteomes" id="UP000614469">
    <property type="component" value="Unassembled WGS sequence"/>
</dbReference>
<dbReference type="EMBL" id="JACNJN010000058">
    <property type="protein sequence ID" value="MBC8334306.1"/>
    <property type="molecule type" value="Genomic_DNA"/>
</dbReference>
<dbReference type="InterPro" id="IPR052927">
    <property type="entry name" value="DCC_oxidoreductase"/>
</dbReference>
<feature type="non-terminal residue" evidence="1">
    <location>
        <position position="107"/>
    </location>
</feature>
<dbReference type="PANTHER" id="PTHR33639:SF2">
    <property type="entry name" value="DUF393 DOMAIN-CONTAINING PROTEIN"/>
    <property type="match status" value="1"/>
</dbReference>
<comment type="caution">
    <text evidence="1">The sequence shown here is derived from an EMBL/GenBank/DDBJ whole genome shotgun (WGS) entry which is preliminary data.</text>
</comment>
<gene>
    <name evidence="1" type="ORF">H8E29_03490</name>
</gene>
<proteinExistence type="predicted"/>
<dbReference type="GO" id="GO:0015035">
    <property type="term" value="F:protein-disulfide reductase activity"/>
    <property type="evidence" value="ECO:0007669"/>
    <property type="project" value="InterPro"/>
</dbReference>